<proteinExistence type="predicted"/>
<dbReference type="PRINTS" id="PR00455">
    <property type="entry name" value="HTHTETR"/>
</dbReference>
<organism evidence="7">
    <name type="scientific">Streptomyces sp. Y1</name>
    <dbReference type="NCBI Taxonomy" id="3238634"/>
    <lineage>
        <taxon>Bacteria</taxon>
        <taxon>Bacillati</taxon>
        <taxon>Actinomycetota</taxon>
        <taxon>Actinomycetes</taxon>
        <taxon>Kitasatosporales</taxon>
        <taxon>Streptomycetaceae</taxon>
        <taxon>Streptomyces</taxon>
    </lineage>
</organism>
<keyword evidence="2 4" id="KW-0238">DNA-binding</keyword>
<reference evidence="7" key="1">
    <citation type="submission" date="2024-07" db="EMBL/GenBank/DDBJ databases">
        <authorList>
            <person name="Yu S.T."/>
        </authorList>
    </citation>
    <scope>NUCLEOTIDE SEQUENCE</scope>
    <source>
        <strain evidence="7">Y1</strain>
    </source>
</reference>
<dbReference type="PANTHER" id="PTHR30055">
    <property type="entry name" value="HTH-TYPE TRANSCRIPTIONAL REGULATOR RUTR"/>
    <property type="match status" value="1"/>
</dbReference>
<dbReference type="PANTHER" id="PTHR30055:SF234">
    <property type="entry name" value="HTH-TYPE TRANSCRIPTIONAL REGULATOR BETI"/>
    <property type="match status" value="1"/>
</dbReference>
<dbReference type="Pfam" id="PF00440">
    <property type="entry name" value="TetR_N"/>
    <property type="match status" value="1"/>
</dbReference>
<evidence type="ECO:0000256" key="1">
    <source>
        <dbReference type="ARBA" id="ARBA00023015"/>
    </source>
</evidence>
<gene>
    <name evidence="7" type="ORF">AB2U05_18580</name>
</gene>
<dbReference type="PROSITE" id="PS50977">
    <property type="entry name" value="HTH_TETR_2"/>
    <property type="match status" value="1"/>
</dbReference>
<dbReference type="GO" id="GO:0000976">
    <property type="term" value="F:transcription cis-regulatory region binding"/>
    <property type="evidence" value="ECO:0007669"/>
    <property type="project" value="TreeGrafter"/>
</dbReference>
<dbReference type="EMBL" id="CP163445">
    <property type="protein sequence ID" value="XDQ80327.1"/>
    <property type="molecule type" value="Genomic_DNA"/>
</dbReference>
<evidence type="ECO:0000256" key="2">
    <source>
        <dbReference type="ARBA" id="ARBA00023125"/>
    </source>
</evidence>
<dbReference type="SUPFAM" id="SSF46689">
    <property type="entry name" value="Homeodomain-like"/>
    <property type="match status" value="1"/>
</dbReference>
<evidence type="ECO:0000256" key="5">
    <source>
        <dbReference type="SAM" id="MobiDB-lite"/>
    </source>
</evidence>
<protein>
    <submittedName>
        <fullName evidence="7">TetR/AcrR family transcriptional regulator</fullName>
    </submittedName>
</protein>
<dbReference type="InterPro" id="IPR023772">
    <property type="entry name" value="DNA-bd_HTH_TetR-type_CS"/>
</dbReference>
<keyword evidence="3" id="KW-0804">Transcription</keyword>
<dbReference type="InterPro" id="IPR050109">
    <property type="entry name" value="HTH-type_TetR-like_transc_reg"/>
</dbReference>
<dbReference type="PROSITE" id="PS01081">
    <property type="entry name" value="HTH_TETR_1"/>
    <property type="match status" value="1"/>
</dbReference>
<feature type="region of interest" description="Disordered" evidence="5">
    <location>
        <begin position="164"/>
        <end position="195"/>
    </location>
</feature>
<dbReference type="Gene3D" id="1.10.357.10">
    <property type="entry name" value="Tetracycline Repressor, domain 2"/>
    <property type="match status" value="1"/>
</dbReference>
<dbReference type="GO" id="GO:0003700">
    <property type="term" value="F:DNA-binding transcription factor activity"/>
    <property type="evidence" value="ECO:0007669"/>
    <property type="project" value="TreeGrafter"/>
</dbReference>
<evidence type="ECO:0000256" key="4">
    <source>
        <dbReference type="PROSITE-ProRule" id="PRU00335"/>
    </source>
</evidence>
<feature type="DNA-binding region" description="H-T-H motif" evidence="4">
    <location>
        <begin position="32"/>
        <end position="51"/>
    </location>
</feature>
<dbReference type="RefSeq" id="WP_052706580.1">
    <property type="nucleotide sequence ID" value="NZ_CP163445.1"/>
</dbReference>
<evidence type="ECO:0000313" key="7">
    <source>
        <dbReference type="EMBL" id="XDQ80327.1"/>
    </source>
</evidence>
<evidence type="ECO:0000259" key="6">
    <source>
        <dbReference type="PROSITE" id="PS50977"/>
    </source>
</evidence>
<name>A0AB39TMB3_9ACTN</name>
<dbReference type="InterPro" id="IPR009057">
    <property type="entry name" value="Homeodomain-like_sf"/>
</dbReference>
<feature type="domain" description="HTH tetR-type" evidence="6">
    <location>
        <begin position="9"/>
        <end position="69"/>
    </location>
</feature>
<keyword evidence="1" id="KW-0805">Transcription regulation</keyword>
<dbReference type="InterPro" id="IPR001647">
    <property type="entry name" value="HTH_TetR"/>
</dbReference>
<dbReference type="AlphaFoldDB" id="A0AB39TMB3"/>
<sequence>MGTPHSPRSDTRARIIEVSLELFSERGYEQTSLREIADHLGVTKAALYYHFKTKDDIVLGIVDRMSAPIDETIEWGRKQDWSPELRDELIRRFADGMGARAPLLRFFHENQPAMRESPAGLAFRERIVTMMQLVQGPGADFQDRLRAAMSLFTIHSAMFLLQQDSKDSKDSKDSEDGKHGDALDGRCDPIEDVWGEPKRTATIEEATEAARAVALEIAGRIADPTRP</sequence>
<accession>A0AB39TMB3</accession>
<evidence type="ECO:0000256" key="3">
    <source>
        <dbReference type="ARBA" id="ARBA00023163"/>
    </source>
</evidence>